<keyword evidence="8" id="KW-1185">Reference proteome</keyword>
<dbReference type="Gene3D" id="3.40.30.10">
    <property type="entry name" value="Glutaredoxin"/>
    <property type="match status" value="1"/>
</dbReference>
<evidence type="ECO:0000256" key="4">
    <source>
        <dbReference type="ARBA" id="ARBA00023157"/>
    </source>
</evidence>
<organism evidence="7 8">
    <name type="scientific">Ichthyophthirius multifiliis</name>
    <name type="common">White spot disease agent</name>
    <name type="synonym">Ich</name>
    <dbReference type="NCBI Taxonomy" id="5932"/>
    <lineage>
        <taxon>Eukaryota</taxon>
        <taxon>Sar</taxon>
        <taxon>Alveolata</taxon>
        <taxon>Ciliophora</taxon>
        <taxon>Intramacronucleata</taxon>
        <taxon>Oligohymenophorea</taxon>
        <taxon>Hymenostomatida</taxon>
        <taxon>Ophryoglenina</taxon>
        <taxon>Ichthyophthirius</taxon>
    </lineage>
</organism>
<dbReference type="InterPro" id="IPR002109">
    <property type="entry name" value="Glutaredoxin"/>
</dbReference>
<keyword evidence="5" id="KW-0676">Redox-active center</keyword>
<dbReference type="EMBL" id="GL984329">
    <property type="protein sequence ID" value="EGR27730.1"/>
    <property type="molecule type" value="Genomic_DNA"/>
</dbReference>
<accession>G0R483</accession>
<dbReference type="eggNOG" id="KOG1752">
    <property type="taxonomic scope" value="Eukaryota"/>
</dbReference>
<proteinExistence type="inferred from homology"/>
<evidence type="ECO:0000256" key="5">
    <source>
        <dbReference type="ARBA" id="ARBA00023284"/>
    </source>
</evidence>
<evidence type="ECO:0000256" key="2">
    <source>
        <dbReference type="ARBA" id="ARBA00022448"/>
    </source>
</evidence>
<protein>
    <recommendedName>
        <fullName evidence="6">Glutaredoxin domain-containing protein</fullName>
    </recommendedName>
</protein>
<dbReference type="PROSITE" id="PS00195">
    <property type="entry name" value="GLUTAREDOXIN_1"/>
    <property type="match status" value="1"/>
</dbReference>
<dbReference type="AlphaFoldDB" id="G0R483"/>
<dbReference type="GeneID" id="14903801"/>
<dbReference type="SUPFAM" id="SSF52833">
    <property type="entry name" value="Thioredoxin-like"/>
    <property type="match status" value="1"/>
</dbReference>
<dbReference type="OrthoDB" id="418495at2759"/>
<comment type="similarity">
    <text evidence="1">Belongs to the glutaredoxin family.</text>
</comment>
<evidence type="ECO:0000256" key="3">
    <source>
        <dbReference type="ARBA" id="ARBA00022982"/>
    </source>
</evidence>
<dbReference type="PROSITE" id="PS51354">
    <property type="entry name" value="GLUTAREDOXIN_2"/>
    <property type="match status" value="1"/>
</dbReference>
<dbReference type="CDD" id="cd02066">
    <property type="entry name" value="GRX_family"/>
    <property type="match status" value="1"/>
</dbReference>
<dbReference type="PRINTS" id="PR00160">
    <property type="entry name" value="GLUTAREDOXIN"/>
</dbReference>
<evidence type="ECO:0000313" key="8">
    <source>
        <dbReference type="Proteomes" id="UP000008983"/>
    </source>
</evidence>
<feature type="domain" description="Glutaredoxin" evidence="6">
    <location>
        <begin position="8"/>
        <end position="66"/>
    </location>
</feature>
<dbReference type="STRING" id="857967.G0R483"/>
<dbReference type="RefSeq" id="XP_004025182.1">
    <property type="nucleotide sequence ID" value="XM_004025133.1"/>
</dbReference>
<dbReference type="InterPro" id="IPR014025">
    <property type="entry name" value="Glutaredoxin_subgr"/>
</dbReference>
<evidence type="ECO:0000256" key="1">
    <source>
        <dbReference type="ARBA" id="ARBA00007787"/>
    </source>
</evidence>
<dbReference type="Pfam" id="PF00462">
    <property type="entry name" value="Glutaredoxin"/>
    <property type="match status" value="1"/>
</dbReference>
<keyword evidence="3" id="KW-0249">Electron transport</keyword>
<dbReference type="GO" id="GO:0015035">
    <property type="term" value="F:protein-disulfide reductase activity"/>
    <property type="evidence" value="ECO:0007669"/>
    <property type="project" value="TreeGrafter"/>
</dbReference>
<sequence length="86" mass="10073">MQNSIKRVKIYGAEWCPYCVSAKKLFTNLEIDFDYIDVDQHQNEKDQIQKQYNWDTVPMIFIDGKFEGGFSDVSAKLRSGKINFDI</sequence>
<dbReference type="InParanoid" id="G0R483"/>
<reference evidence="7 8" key="1">
    <citation type="submission" date="2011-07" db="EMBL/GenBank/DDBJ databases">
        <authorList>
            <person name="Coyne R."/>
            <person name="Brami D."/>
            <person name="Johnson J."/>
            <person name="Hostetler J."/>
            <person name="Hannick L."/>
            <person name="Clark T."/>
            <person name="Cassidy-Hanley D."/>
            <person name="Inman J."/>
        </authorList>
    </citation>
    <scope>NUCLEOTIDE SEQUENCE [LARGE SCALE GENOMIC DNA]</scope>
    <source>
        <strain evidence="7 8">G5</strain>
    </source>
</reference>
<keyword evidence="2" id="KW-0813">Transport</keyword>
<dbReference type="PANTHER" id="PTHR46679">
    <property type="match status" value="1"/>
</dbReference>
<evidence type="ECO:0000259" key="6">
    <source>
        <dbReference type="Pfam" id="PF00462"/>
    </source>
</evidence>
<dbReference type="OMA" id="MEHSEIK"/>
<dbReference type="InterPro" id="IPR011767">
    <property type="entry name" value="GLR_AS"/>
</dbReference>
<evidence type="ECO:0000313" key="7">
    <source>
        <dbReference type="EMBL" id="EGR27730.1"/>
    </source>
</evidence>
<dbReference type="InterPro" id="IPR036249">
    <property type="entry name" value="Thioredoxin-like_sf"/>
</dbReference>
<dbReference type="Proteomes" id="UP000008983">
    <property type="component" value="Unassembled WGS sequence"/>
</dbReference>
<name>G0R483_ICHMU</name>
<keyword evidence="4" id="KW-1015">Disulfide bond</keyword>
<dbReference type="GO" id="GO:0005739">
    <property type="term" value="C:mitochondrion"/>
    <property type="evidence" value="ECO:0007669"/>
    <property type="project" value="TreeGrafter"/>
</dbReference>
<gene>
    <name evidence="7" type="ORF">IMG5_190250</name>
</gene>
<dbReference type="PANTHER" id="PTHR46679:SF1">
    <property type="entry name" value="GLUTAREDOXIN-2, MITOCHONDRIAL"/>
    <property type="match status" value="1"/>
</dbReference>